<accession>A0A5J4T3B4</accession>
<name>A0A5J4T3B4_9ZZZZ</name>
<evidence type="ECO:0000313" key="1">
    <source>
        <dbReference type="EMBL" id="KAA6352412.1"/>
    </source>
</evidence>
<proteinExistence type="predicted"/>
<feature type="non-terminal residue" evidence="1">
    <location>
        <position position="181"/>
    </location>
</feature>
<comment type="caution">
    <text evidence="1">The sequence shown here is derived from an EMBL/GenBank/DDBJ whole genome shotgun (WGS) entry which is preliminary data.</text>
</comment>
<protein>
    <submittedName>
        <fullName evidence="1">Uncharacterized protein</fullName>
    </submittedName>
</protein>
<dbReference type="AlphaFoldDB" id="A0A5J4T3B4"/>
<gene>
    <name evidence="1" type="ORF">EZS27_000362</name>
</gene>
<organism evidence="1">
    <name type="scientific">termite gut metagenome</name>
    <dbReference type="NCBI Taxonomy" id="433724"/>
    <lineage>
        <taxon>unclassified sequences</taxon>
        <taxon>metagenomes</taxon>
        <taxon>organismal metagenomes</taxon>
    </lineage>
</organism>
<sequence length="181" mass="21073">MKLTQAYYQAREDAIKWLNSKERNFSTGLSILINSGYKAQVASKINKWGDKPHSREKLIYELRQMVKVWANPQDDRHIDIDFDEESDSGASAHQTLSEETIVSILKEAEEEKDKEGDEHQLPPVIRKLIYCFAQSYKKRSILHSQLFEIPESNSEENVLKRKAIVEEIAMHSRRMDAFYAL</sequence>
<reference evidence="1" key="1">
    <citation type="submission" date="2019-03" db="EMBL/GenBank/DDBJ databases">
        <title>Single cell metagenomics reveals metabolic interactions within the superorganism composed of flagellate Streblomastix strix and complex community of Bacteroidetes bacteria on its surface.</title>
        <authorList>
            <person name="Treitli S.C."/>
            <person name="Kolisko M."/>
            <person name="Husnik F."/>
            <person name="Keeling P."/>
            <person name="Hampl V."/>
        </authorList>
    </citation>
    <scope>NUCLEOTIDE SEQUENCE</scope>
    <source>
        <strain evidence="1">STM</strain>
    </source>
</reference>
<dbReference type="EMBL" id="SNRY01000003">
    <property type="protein sequence ID" value="KAA6352412.1"/>
    <property type="molecule type" value="Genomic_DNA"/>
</dbReference>